<dbReference type="EMBL" id="CACSIO010000012">
    <property type="protein sequence ID" value="CAA0104867.1"/>
    <property type="molecule type" value="Genomic_DNA"/>
</dbReference>
<organism evidence="6 7">
    <name type="scientific">BD1-7 clade bacterium</name>
    <dbReference type="NCBI Taxonomy" id="2029982"/>
    <lineage>
        <taxon>Bacteria</taxon>
        <taxon>Pseudomonadati</taxon>
        <taxon>Pseudomonadota</taxon>
        <taxon>Gammaproteobacteria</taxon>
        <taxon>Cellvibrionales</taxon>
        <taxon>Spongiibacteraceae</taxon>
        <taxon>BD1-7 clade</taxon>
    </lineage>
</organism>
<keyword evidence="2" id="KW-0964">Secreted</keyword>
<dbReference type="GO" id="GO:0005576">
    <property type="term" value="C:extracellular region"/>
    <property type="evidence" value="ECO:0007669"/>
    <property type="project" value="UniProtKB-SubCell"/>
</dbReference>
<feature type="compositionally biased region" description="Acidic residues" evidence="4">
    <location>
        <begin position="34"/>
        <end position="44"/>
    </location>
</feature>
<dbReference type="OrthoDB" id="6196944at2"/>
<dbReference type="InterPro" id="IPR013783">
    <property type="entry name" value="Ig-like_fold"/>
</dbReference>
<dbReference type="PROSITE" id="PS51257">
    <property type="entry name" value="PROKAR_LIPOPROTEIN"/>
    <property type="match status" value="1"/>
</dbReference>
<name>A0A5S9PKJ3_9GAMM</name>
<evidence type="ECO:0000256" key="2">
    <source>
        <dbReference type="ARBA" id="ARBA00022525"/>
    </source>
</evidence>
<evidence type="ECO:0000256" key="3">
    <source>
        <dbReference type="ARBA" id="ARBA00022729"/>
    </source>
</evidence>
<dbReference type="Pfam" id="PF24517">
    <property type="entry name" value="CBM96"/>
    <property type="match status" value="1"/>
</dbReference>
<dbReference type="InterPro" id="IPR055372">
    <property type="entry name" value="CBM96"/>
</dbReference>
<dbReference type="Proteomes" id="UP000441399">
    <property type="component" value="Unassembled WGS sequence"/>
</dbReference>
<dbReference type="Gene3D" id="2.60.40.10">
    <property type="entry name" value="Immunoglobulins"/>
    <property type="match status" value="1"/>
</dbReference>
<keyword evidence="3" id="KW-0732">Signal</keyword>
<dbReference type="GO" id="GO:0005509">
    <property type="term" value="F:calcium ion binding"/>
    <property type="evidence" value="ECO:0007669"/>
    <property type="project" value="InterPro"/>
</dbReference>
<evidence type="ECO:0000256" key="1">
    <source>
        <dbReference type="ARBA" id="ARBA00004613"/>
    </source>
</evidence>
<evidence type="ECO:0000313" key="7">
    <source>
        <dbReference type="Proteomes" id="UP000441399"/>
    </source>
</evidence>
<reference evidence="6 7" key="1">
    <citation type="submission" date="2019-11" db="EMBL/GenBank/DDBJ databases">
        <authorList>
            <person name="Holert J."/>
        </authorList>
    </citation>
    <scope>NUCLEOTIDE SEQUENCE [LARGE SCALE GENOMIC DNA]</scope>
    <source>
        <strain evidence="6">SB11_3</strain>
    </source>
</reference>
<dbReference type="InterPro" id="IPR038765">
    <property type="entry name" value="Papain-like_cys_pep_sf"/>
</dbReference>
<dbReference type="NCBIfam" id="NF033679">
    <property type="entry name" value="DNRLRE_dom"/>
    <property type="match status" value="1"/>
</dbReference>
<protein>
    <recommendedName>
        <fullName evidence="5">Carbohydrate-binding module family 96 domain-containing protein</fullName>
    </recommendedName>
</protein>
<dbReference type="InterPro" id="IPR028974">
    <property type="entry name" value="TSP_type-3_rpt"/>
</dbReference>
<evidence type="ECO:0000256" key="4">
    <source>
        <dbReference type="SAM" id="MobiDB-lite"/>
    </source>
</evidence>
<accession>A0A5S9PKJ3</accession>
<sequence>MSNQKIISMLGGLALLLSGCVDDLSPTVPLPVDTEVEADSDGDGVVDSKDAFPQDSSESKDSDNDGIGDNADPFPHDPDNGQGQAFVLQGQEEYETTTQTATTFSFSVAGVEVESFELAKGVLPQGLELNSDAGSLSITGTPAYAGVYNLTLRATKGQIHSDFVTRIQITSADTSSASLERTEILSPNADSYVTHFADYKHGNEDRLVIADKLGNGGKQGLLRFTIPPTTDTLTSAYIELTVDQQSGGDVPLVFEGIDNSWNETNVQWNTLFVFGSAPYQKRLPSFGPQIHHVVGSAETEASQADDAAGRTVTIDITDLMMSENLVDPSEISFLFGRGQAGESWVHFHSKEASDGNPKLKLEYQLDNTRQFSVAAGNSHRFLNPDIIEKVDLKFSKPVSEFPLDALSVVNADLLALVKLSDTDYRLLLESENSAGDRVSINIDESRVKSETDQVLQAMPEIDLALMAPTRLTAIVDRSPYYNQDVDLNGGTVLFDIPPLAVETQSLILQLSLKELRDDGKPLIIRDITSGSASEKSVSKILRLTDSGATILVDISSLFSEGLSEGQVKLSFEFEAQSDPSHVTRAQGFTRGNPSEFPQLRINDHHHLPTPRPAIAKPEWTQTRIMAGEDRVSVNGGAIIEYDKVPNPPVYYVTYYPEDNPETPELEGEGLLQNGLTREGKTPYYDNEIHVWLKMGKGTYTVSPYADDQVWTLFNSADEDYYRMPNGTANNFDVDVKAYFDSMESRLNLAGKPPIEKLRAFYVFFSGTNDDVYYNSSEARGNSQFVMQRILENQQAGNGDRLGIACWGYSTMLTAYARYLGYEASQGDTNGHIWTLVRIDGFWKVFDATPGYGIFNAVGRPGY</sequence>
<dbReference type="AlphaFoldDB" id="A0A5S9PKJ3"/>
<dbReference type="Gene3D" id="4.10.1080.10">
    <property type="entry name" value="TSP type-3 repeat"/>
    <property type="match status" value="1"/>
</dbReference>
<dbReference type="Pfam" id="PF05345">
    <property type="entry name" value="He_PIG"/>
    <property type="match status" value="1"/>
</dbReference>
<feature type="region of interest" description="Disordered" evidence="4">
    <location>
        <begin position="26"/>
        <end position="84"/>
    </location>
</feature>
<feature type="compositionally biased region" description="Basic and acidic residues" evidence="4">
    <location>
        <begin position="46"/>
        <end position="63"/>
    </location>
</feature>
<proteinExistence type="predicted"/>
<gene>
    <name evidence="6" type="ORF">OPDIPICF_00898</name>
</gene>
<comment type="subcellular location">
    <subcellularLocation>
        <location evidence="1">Secreted</location>
    </subcellularLocation>
</comment>
<evidence type="ECO:0000259" key="5">
    <source>
        <dbReference type="Pfam" id="PF24517"/>
    </source>
</evidence>
<keyword evidence="7" id="KW-1185">Reference proteome</keyword>
<evidence type="ECO:0000313" key="6">
    <source>
        <dbReference type="EMBL" id="CAA0104867.1"/>
    </source>
</evidence>
<dbReference type="SUPFAM" id="SSF54001">
    <property type="entry name" value="Cysteine proteinases"/>
    <property type="match status" value="1"/>
</dbReference>
<feature type="domain" description="Carbohydrate-binding module family 96" evidence="5">
    <location>
        <begin position="185"/>
        <end position="270"/>
    </location>
</feature>